<keyword evidence="2 6" id="KW-0472">Membrane</keyword>
<dbReference type="RefSeq" id="XP_028284598.1">
    <property type="nucleotide sequence ID" value="XM_028428797.1"/>
</dbReference>
<evidence type="ECO:0000256" key="4">
    <source>
        <dbReference type="SAM" id="Coils"/>
    </source>
</evidence>
<dbReference type="SMART" id="SM00409">
    <property type="entry name" value="IG"/>
    <property type="match status" value="3"/>
</dbReference>
<dbReference type="Pfam" id="PF22705">
    <property type="entry name" value="C2-set_3"/>
    <property type="match status" value="1"/>
</dbReference>
<evidence type="ECO:0000256" key="7">
    <source>
        <dbReference type="SAM" id="SignalP"/>
    </source>
</evidence>
<feature type="domain" description="Ig-like" evidence="8">
    <location>
        <begin position="246"/>
        <end position="333"/>
    </location>
</feature>
<evidence type="ECO:0000256" key="2">
    <source>
        <dbReference type="ARBA" id="ARBA00023136"/>
    </source>
</evidence>
<dbReference type="SUPFAM" id="SSF48726">
    <property type="entry name" value="Immunoglobulin"/>
    <property type="match status" value="3"/>
</dbReference>
<comment type="subcellular location">
    <subcellularLocation>
        <location evidence="1">Membrane</location>
    </subcellularLocation>
</comment>
<dbReference type="Proteomes" id="UP000515145">
    <property type="component" value="Chromosome 18"/>
</dbReference>
<dbReference type="PROSITE" id="PS50835">
    <property type="entry name" value="IG_LIKE"/>
    <property type="match status" value="3"/>
</dbReference>
<sequence>MALLLRACLCLFAVLVFVDGSAVRVVVQEGSDAILPCSPSNKEDLTYKVFDWKKDGQKEVFFYDSGIHYNNGRSGQDEQFRGRVSFFPDQLTSGNASITIRNTKTNDSGEYSCVFPRLHPGQRYTVQLVVAVRVVVQEGSDAILPCSPSTKEDLTYKVFEWKKDGQKEVFYFDSGFHSSYSRPGQDEQFRGRVSFFPDQLTSGNASIIIRNTKTVDSGEYSCVFPSLRPAGQRYTVQLVVGASPVPIVTHDKTDDGILLRCVVRGASPKPEVVWKDGSGNILPAEEPQVSSSADKEGSYDIILEATVTETDDYRCVSIQQEIHHQIYSETHVTVDKDKVFESGSGVSISGIIVGLLLVAVLVALLVATKFGSIKLCWNRELEMEQELQRERELEMEQKLLRERELEEMKQELLRECELEMEQKLLRERKLEDRQEPRKECELEEMKQKIWREGKMKTMNLDPWRERKLEEKRREIRKECKEEEMKQKIWREDGLLQLLDSPETPAEKQNGYSTGNSKEAV</sequence>
<accession>A0A6P7K5C8</accession>
<reference evidence="10" key="1">
    <citation type="submission" date="2025-08" db="UniProtKB">
        <authorList>
            <consortium name="RefSeq"/>
        </authorList>
    </citation>
    <scope>IDENTIFICATION</scope>
</reference>
<evidence type="ECO:0000313" key="9">
    <source>
        <dbReference type="Proteomes" id="UP000515145"/>
    </source>
</evidence>
<feature type="domain" description="Ig-like" evidence="8">
    <location>
        <begin position="116"/>
        <end position="239"/>
    </location>
</feature>
<dbReference type="PANTHER" id="PTHR24100:SF148">
    <property type="entry name" value="SELECTION AND UPKEEP OF INTRAEPITHELIAL T-CELLS PROTEIN 10-RELATED"/>
    <property type="match status" value="1"/>
</dbReference>
<dbReference type="GeneID" id="114450613"/>
<dbReference type="InterPro" id="IPR050504">
    <property type="entry name" value="IgSF_BTN/MOG"/>
</dbReference>
<dbReference type="Gene3D" id="2.60.40.10">
    <property type="entry name" value="Immunoglobulins"/>
    <property type="match status" value="3"/>
</dbReference>
<organism evidence="9 10">
    <name type="scientific">Parambassis ranga</name>
    <name type="common">Indian glassy fish</name>
    <dbReference type="NCBI Taxonomy" id="210632"/>
    <lineage>
        <taxon>Eukaryota</taxon>
        <taxon>Metazoa</taxon>
        <taxon>Chordata</taxon>
        <taxon>Craniata</taxon>
        <taxon>Vertebrata</taxon>
        <taxon>Euteleostomi</taxon>
        <taxon>Actinopterygii</taxon>
        <taxon>Neopterygii</taxon>
        <taxon>Teleostei</taxon>
        <taxon>Neoteleostei</taxon>
        <taxon>Acanthomorphata</taxon>
        <taxon>Ovalentaria</taxon>
        <taxon>Ambassidae</taxon>
        <taxon>Parambassis</taxon>
    </lineage>
</organism>
<feature type="transmembrane region" description="Helical" evidence="6">
    <location>
        <begin position="346"/>
        <end position="367"/>
    </location>
</feature>
<evidence type="ECO:0000259" key="8">
    <source>
        <dbReference type="PROSITE" id="PS50835"/>
    </source>
</evidence>
<feature type="coiled-coil region" evidence="4">
    <location>
        <begin position="378"/>
        <end position="433"/>
    </location>
</feature>
<proteinExistence type="predicted"/>
<evidence type="ECO:0000256" key="5">
    <source>
        <dbReference type="SAM" id="MobiDB-lite"/>
    </source>
</evidence>
<dbReference type="InterPro" id="IPR036179">
    <property type="entry name" value="Ig-like_dom_sf"/>
</dbReference>
<dbReference type="InterPro" id="IPR013783">
    <property type="entry name" value="Ig-like_fold"/>
</dbReference>
<dbReference type="SMART" id="SM00406">
    <property type="entry name" value="IGv"/>
    <property type="match status" value="2"/>
</dbReference>
<protein>
    <submittedName>
        <fullName evidence="10">Butyrophilin subfamily 1 member A1-like isoform X1</fullName>
    </submittedName>
</protein>
<dbReference type="GO" id="GO:0050852">
    <property type="term" value="P:T cell receptor signaling pathway"/>
    <property type="evidence" value="ECO:0007669"/>
    <property type="project" value="TreeGrafter"/>
</dbReference>
<dbReference type="AlphaFoldDB" id="A0A6P7K5C8"/>
<dbReference type="InterPro" id="IPR013106">
    <property type="entry name" value="Ig_V-set"/>
</dbReference>
<keyword evidence="6" id="KW-0812">Transmembrane</keyword>
<dbReference type="InterPro" id="IPR007110">
    <property type="entry name" value="Ig-like_dom"/>
</dbReference>
<feature type="region of interest" description="Disordered" evidence="5">
    <location>
        <begin position="495"/>
        <end position="520"/>
    </location>
</feature>
<dbReference type="Pfam" id="PF07686">
    <property type="entry name" value="V-set"/>
    <property type="match status" value="2"/>
</dbReference>
<gene>
    <name evidence="10" type="primary">LOC114450613</name>
</gene>
<dbReference type="InterPro" id="IPR003599">
    <property type="entry name" value="Ig_sub"/>
</dbReference>
<evidence type="ECO:0000256" key="6">
    <source>
        <dbReference type="SAM" id="Phobius"/>
    </source>
</evidence>
<dbReference type="PANTHER" id="PTHR24100">
    <property type="entry name" value="BUTYROPHILIN"/>
    <property type="match status" value="1"/>
</dbReference>
<evidence type="ECO:0000313" key="10">
    <source>
        <dbReference type="RefSeq" id="XP_028284598.1"/>
    </source>
</evidence>
<dbReference type="InterPro" id="IPR053896">
    <property type="entry name" value="BTN3A2-like_Ig-C"/>
</dbReference>
<feature type="chain" id="PRO_5027873722" evidence="7">
    <location>
        <begin position="21"/>
        <end position="520"/>
    </location>
</feature>
<keyword evidence="7" id="KW-0732">Signal</keyword>
<feature type="compositionally biased region" description="Polar residues" evidence="5">
    <location>
        <begin position="509"/>
        <end position="520"/>
    </location>
</feature>
<keyword evidence="6" id="KW-1133">Transmembrane helix</keyword>
<dbReference type="GO" id="GO:0009897">
    <property type="term" value="C:external side of plasma membrane"/>
    <property type="evidence" value="ECO:0007669"/>
    <property type="project" value="TreeGrafter"/>
</dbReference>
<keyword evidence="4" id="KW-0175">Coiled coil</keyword>
<evidence type="ECO:0000256" key="1">
    <source>
        <dbReference type="ARBA" id="ARBA00004370"/>
    </source>
</evidence>
<feature type="signal peptide" evidence="7">
    <location>
        <begin position="1"/>
        <end position="20"/>
    </location>
</feature>
<feature type="domain" description="Ig-like" evidence="8">
    <location>
        <begin position="27"/>
        <end position="113"/>
    </location>
</feature>
<name>A0A6P7K5C8_9TELE</name>
<dbReference type="OrthoDB" id="9049620at2759"/>
<evidence type="ECO:0000256" key="3">
    <source>
        <dbReference type="ARBA" id="ARBA00023319"/>
    </source>
</evidence>
<dbReference type="GO" id="GO:0001817">
    <property type="term" value="P:regulation of cytokine production"/>
    <property type="evidence" value="ECO:0007669"/>
    <property type="project" value="TreeGrafter"/>
</dbReference>
<dbReference type="InParanoid" id="A0A6P7K5C8"/>
<dbReference type="GO" id="GO:0005102">
    <property type="term" value="F:signaling receptor binding"/>
    <property type="evidence" value="ECO:0007669"/>
    <property type="project" value="TreeGrafter"/>
</dbReference>
<keyword evidence="9" id="KW-1185">Reference proteome</keyword>
<keyword evidence="3" id="KW-0393">Immunoglobulin domain</keyword>